<evidence type="ECO:0000256" key="3">
    <source>
        <dbReference type="ARBA" id="ARBA00022578"/>
    </source>
</evidence>
<evidence type="ECO:0000256" key="5">
    <source>
        <dbReference type="ARBA" id="ARBA00023172"/>
    </source>
</evidence>
<evidence type="ECO:0000256" key="2">
    <source>
        <dbReference type="ARBA" id="ARBA00010961"/>
    </source>
</evidence>
<reference evidence="6 7" key="1">
    <citation type="submission" date="2023-12" db="EMBL/GenBank/DDBJ databases">
        <title>Micromonospora sp. nov., isolated from Atacama Desert.</title>
        <authorList>
            <person name="Carro L."/>
            <person name="Golinska P."/>
            <person name="Klenk H.-P."/>
            <person name="Goodfellow M."/>
        </authorList>
    </citation>
    <scope>NUCLEOTIDE SEQUENCE [LARGE SCALE GENOMIC DNA]</scope>
    <source>
        <strain evidence="6 7">4G53</strain>
    </source>
</reference>
<comment type="caution">
    <text evidence="6">The sequence shown here is derived from an EMBL/GenBank/DDBJ whole genome shotgun (WGS) entry which is preliminary data.</text>
</comment>
<evidence type="ECO:0000313" key="7">
    <source>
        <dbReference type="Proteomes" id="UP001290101"/>
    </source>
</evidence>
<evidence type="ECO:0000256" key="4">
    <source>
        <dbReference type="ARBA" id="ARBA00023125"/>
    </source>
</evidence>
<gene>
    <name evidence="6" type="ORF">U2F25_31445</name>
</gene>
<organism evidence="6 7">
    <name type="scientific">Micromonospora sicca</name>
    <dbReference type="NCBI Taxonomy" id="2202420"/>
    <lineage>
        <taxon>Bacteria</taxon>
        <taxon>Bacillati</taxon>
        <taxon>Actinomycetota</taxon>
        <taxon>Actinomycetes</taxon>
        <taxon>Micromonosporales</taxon>
        <taxon>Micromonosporaceae</taxon>
        <taxon>Micromonospora</taxon>
    </lineage>
</organism>
<evidence type="ECO:0000256" key="1">
    <source>
        <dbReference type="ARBA" id="ARBA00002190"/>
    </source>
</evidence>
<dbReference type="Proteomes" id="UP001290101">
    <property type="component" value="Unassembled WGS sequence"/>
</dbReference>
<protein>
    <recommendedName>
        <fullName evidence="8">Transposase</fullName>
    </recommendedName>
</protein>
<dbReference type="InterPro" id="IPR001207">
    <property type="entry name" value="Transposase_mutator"/>
</dbReference>
<sequence>MLSLSAKGLTRGEIAAHLPEVCRTEMSKQTISSIADNCSPRSG</sequence>
<keyword evidence="5" id="KW-0233">DNA recombination</keyword>
<keyword evidence="4" id="KW-0238">DNA-binding</keyword>
<keyword evidence="3" id="KW-0815">Transposition</keyword>
<proteinExistence type="inferred from homology"/>
<name>A0ABU5JNF8_9ACTN</name>
<dbReference type="Pfam" id="PF00872">
    <property type="entry name" value="Transposase_mut"/>
    <property type="match status" value="1"/>
</dbReference>
<comment type="function">
    <text evidence="1">Required for the transposition of the insertion element.</text>
</comment>
<accession>A0ABU5JNF8</accession>
<evidence type="ECO:0008006" key="8">
    <source>
        <dbReference type="Google" id="ProtNLM"/>
    </source>
</evidence>
<keyword evidence="7" id="KW-1185">Reference proteome</keyword>
<comment type="similarity">
    <text evidence="2">Belongs to the transposase mutator family.</text>
</comment>
<evidence type="ECO:0000313" key="6">
    <source>
        <dbReference type="EMBL" id="MDZ5493923.1"/>
    </source>
</evidence>
<dbReference type="EMBL" id="JAXOTQ010000056">
    <property type="protein sequence ID" value="MDZ5493923.1"/>
    <property type="molecule type" value="Genomic_DNA"/>
</dbReference>